<organism evidence="3 4">
    <name type="scientific">Patiria miniata</name>
    <name type="common">Bat star</name>
    <name type="synonym">Asterina miniata</name>
    <dbReference type="NCBI Taxonomy" id="46514"/>
    <lineage>
        <taxon>Eukaryota</taxon>
        <taxon>Metazoa</taxon>
        <taxon>Echinodermata</taxon>
        <taxon>Eleutherozoa</taxon>
        <taxon>Asterozoa</taxon>
        <taxon>Asteroidea</taxon>
        <taxon>Valvatacea</taxon>
        <taxon>Valvatida</taxon>
        <taxon>Asterinidae</taxon>
        <taxon>Patiria</taxon>
    </lineage>
</organism>
<feature type="compositionally biased region" description="Pro residues" evidence="1">
    <location>
        <begin position="341"/>
        <end position="353"/>
    </location>
</feature>
<dbReference type="InterPro" id="IPR051942">
    <property type="entry name" value="DENN_domain_containing_2"/>
</dbReference>
<dbReference type="AlphaFoldDB" id="A0A913ZPH9"/>
<feature type="compositionally biased region" description="Basic and acidic residues" evidence="1">
    <location>
        <begin position="485"/>
        <end position="495"/>
    </location>
</feature>
<feature type="region of interest" description="Disordered" evidence="1">
    <location>
        <begin position="129"/>
        <end position="148"/>
    </location>
</feature>
<dbReference type="InterPro" id="IPR043153">
    <property type="entry name" value="DENN_C"/>
</dbReference>
<proteinExistence type="predicted"/>
<dbReference type="RefSeq" id="XP_038053271.1">
    <property type="nucleotide sequence ID" value="XM_038197343.1"/>
</dbReference>
<dbReference type="SMART" id="SM00801">
    <property type="entry name" value="dDENN"/>
    <property type="match status" value="1"/>
</dbReference>
<feature type="compositionally biased region" description="Polar residues" evidence="1">
    <location>
        <begin position="358"/>
        <end position="373"/>
    </location>
</feature>
<keyword evidence="4" id="KW-1185">Reference proteome</keyword>
<dbReference type="OrthoDB" id="10266080at2759"/>
<evidence type="ECO:0000256" key="1">
    <source>
        <dbReference type="SAM" id="MobiDB-lite"/>
    </source>
</evidence>
<dbReference type="Proteomes" id="UP000887568">
    <property type="component" value="Unplaced"/>
</dbReference>
<dbReference type="PANTHER" id="PTHR15288:SF0">
    <property type="entry name" value="UDENN DOMAIN-CONTAINING PROTEIN"/>
    <property type="match status" value="1"/>
</dbReference>
<dbReference type="InterPro" id="IPR037516">
    <property type="entry name" value="Tripartite_DENN"/>
</dbReference>
<dbReference type="Gene3D" id="3.40.50.11500">
    <property type="match status" value="1"/>
</dbReference>
<dbReference type="InterPro" id="IPR005112">
    <property type="entry name" value="dDENN_dom"/>
</dbReference>
<feature type="compositionally biased region" description="Polar residues" evidence="1">
    <location>
        <begin position="34"/>
        <end position="49"/>
    </location>
</feature>
<dbReference type="Gene3D" id="3.30.450.200">
    <property type="match status" value="1"/>
</dbReference>
<dbReference type="SMART" id="SM00799">
    <property type="entry name" value="DENN"/>
    <property type="match status" value="1"/>
</dbReference>
<sequence>MAEKHPPTSQPRTPAQLKDVKLKDRIHLFEEKSNQPVVNKNMSANNSEQARYPKVVSPEHKRWSQVETDMPGVLTPPWLKLGKNEPPRSPISTGVMSPAAAERSKIRSKTLVTRPSPTVTKNGQFTFAEVDKGKPPLPGKPTNVAQTRSDVVYVKGTPVRLRNGRKCSADYPEARSTVFEMIKNFETKEDTRVEKGQPKQNGASLDVIPGNNIHRRSAELNRLSQENETRTRPVPPPRRLQRRRSKSVSDIHSEVESIPEPLLPPAKPKRTYDHDIYEESKVLMKQKRQLPNSGLKNSRLVNPLYEIGPDEEDEEDKPKGRPQFESSTPDAKMPGRHKELPPVPNIPPYTPPLHRPRGQSSEVSTVDSVSPSGLTDPLAPERPRSETTPVSKYDRHPANSLTRSHSSEDVGKEHQTPGYMYKPPKQFSQLQERKQTGRVSDYDEPIYPLYPKSKTGEDSIVNEPDRRDTVIDADGYSVPGSHLWKKPEPHDETKKPTFWHGRVMSLKPGIPARVTSKRFSEPNRSWRSVRIYEPEKDRLSIPGLEVIDDIDDENDELSRSRKTSSEKRAVATHTYTEPGSHVEHDSGLEPSIRQRSRLLTMRRKLNDAFHIKHPRNPKTLQEDDRISVTSEDSDGEVNEAVMHKRLTHARAVKKRSSVYCNVDRRIISESKLYDYLLVITLKYNEETRRYYPVEKYRYPEEISSSQNDKLRAIPHFCFPDAFKWAPVEEYNSESYSFVLTSMDGSRLYGYNRRLLPPGDKPRLPEVYCIITPISCSLLYTQLLDGIEKRRHRSRWEMEKLIREAHKRTVPLPGKSICIMEMGEDIDKRTSMVQPLALQRPKDSRLEHVDIDCLFNALEITQVIQVFASLLFERRIIMFSGKISKLSKCSQAAAALLYPFAWQHVYVPVLPEKLIDMSCSPTPYIMGMLALCIPNVEMLPIDEALLVDLDSRDFYTCVGDEETIIPRKLSQALERALKDIFKNCTGDNEGCDHETKNRAISEVFIRFFVETCGHYVTHFTSDFEGNLKFDREGFIAAVPSRSIRRFLEVFTETQMFSLFIQEKETEVEGISQGLFETRVREWEAECKVNANKFGARVKKIGKVVREGGKMMADTANVVRTKVKANLDSKV</sequence>
<evidence type="ECO:0000313" key="3">
    <source>
        <dbReference type="EnsemblMetazoa" id="XP_038053279.1"/>
    </source>
</evidence>
<feature type="compositionally biased region" description="Polar residues" evidence="1">
    <location>
        <begin position="110"/>
        <end position="122"/>
    </location>
</feature>
<feature type="compositionally biased region" description="Polar residues" evidence="1">
    <location>
        <begin position="289"/>
        <end position="300"/>
    </location>
</feature>
<dbReference type="RefSeq" id="XP_038053279.1">
    <property type="nucleotide sequence ID" value="XM_038197351.1"/>
</dbReference>
<reference evidence="3" key="1">
    <citation type="submission" date="2022-11" db="UniProtKB">
        <authorList>
            <consortium name="EnsemblMetazoa"/>
        </authorList>
    </citation>
    <scope>IDENTIFICATION</scope>
</reference>
<dbReference type="InterPro" id="IPR001194">
    <property type="entry name" value="cDENN_dom"/>
</dbReference>
<feature type="compositionally biased region" description="Basic and acidic residues" evidence="1">
    <location>
        <begin position="270"/>
        <end position="282"/>
    </location>
</feature>
<feature type="domain" description="UDENN" evidence="2">
    <location>
        <begin position="674"/>
        <end position="1069"/>
    </location>
</feature>
<dbReference type="EnsemblMetazoa" id="XM_038197343.1">
    <property type="protein sequence ID" value="XP_038053271.1"/>
    <property type="gene ID" value="LOC119725771"/>
</dbReference>
<accession>A0A913ZPH9</accession>
<feature type="region of interest" description="Disordered" evidence="1">
    <location>
        <begin position="189"/>
        <end position="496"/>
    </location>
</feature>
<evidence type="ECO:0000259" key="2">
    <source>
        <dbReference type="PROSITE" id="PS50211"/>
    </source>
</evidence>
<dbReference type="GeneID" id="119725771"/>
<dbReference type="PANTHER" id="PTHR15288">
    <property type="entry name" value="DENN DOMAIN-CONTAINING PROTEIN 2"/>
    <property type="match status" value="1"/>
</dbReference>
<feature type="compositionally biased region" description="Basic and acidic residues" evidence="1">
    <location>
        <begin position="556"/>
        <end position="569"/>
    </location>
</feature>
<dbReference type="EnsemblMetazoa" id="XM_038197351.1">
    <property type="protein sequence ID" value="XP_038053279.1"/>
    <property type="gene ID" value="LOC119725771"/>
</dbReference>
<protein>
    <recommendedName>
        <fullName evidence="2">UDENN domain-containing protein</fullName>
    </recommendedName>
</protein>
<dbReference type="FunFam" id="3.40.50.11500:FF:000004">
    <property type="entry name" value="DENN domain-containing protein 2C isoform X1"/>
    <property type="match status" value="1"/>
</dbReference>
<name>A0A913ZPH9_PATMI</name>
<evidence type="ECO:0000313" key="4">
    <source>
        <dbReference type="Proteomes" id="UP000887568"/>
    </source>
</evidence>
<dbReference type="InterPro" id="IPR005113">
    <property type="entry name" value="uDENN_dom"/>
</dbReference>
<dbReference type="Pfam" id="PF03456">
    <property type="entry name" value="uDENN"/>
    <property type="match status" value="1"/>
</dbReference>
<dbReference type="Pfam" id="PF02141">
    <property type="entry name" value="DENN"/>
    <property type="match status" value="1"/>
</dbReference>
<feature type="region of interest" description="Disordered" evidence="1">
    <location>
        <begin position="552"/>
        <end position="588"/>
    </location>
</feature>
<feature type="region of interest" description="Disordered" evidence="1">
    <location>
        <begin position="32"/>
        <end position="122"/>
    </location>
</feature>
<feature type="compositionally biased region" description="Basic and acidic residues" evidence="1">
    <location>
        <begin position="405"/>
        <end position="415"/>
    </location>
</feature>
<dbReference type="PROSITE" id="PS50211">
    <property type="entry name" value="DENN"/>
    <property type="match status" value="1"/>
</dbReference>
<dbReference type="SMART" id="SM00800">
    <property type="entry name" value="uDENN"/>
    <property type="match status" value="1"/>
</dbReference>
<dbReference type="Pfam" id="PF03455">
    <property type="entry name" value="dDENN"/>
    <property type="match status" value="1"/>
</dbReference>